<dbReference type="EMBL" id="ML003070">
    <property type="protein sequence ID" value="RKP34787.1"/>
    <property type="molecule type" value="Genomic_DNA"/>
</dbReference>
<sequence length="106" mass="11276">MNPLQNTRSNHPFIGFKGNGARGPYPGHLDYVMSNHIAEGSSDVKWARHQPLDATNSVDTGAALQARQSTAPSPHPHRTYARHSDYCECAGSGVGCQCAAACTCGH</sequence>
<protein>
    <submittedName>
        <fullName evidence="1">Uncharacterized protein</fullName>
    </submittedName>
</protein>
<dbReference type="Proteomes" id="UP000268162">
    <property type="component" value="Unassembled WGS sequence"/>
</dbReference>
<evidence type="ECO:0000313" key="1">
    <source>
        <dbReference type="EMBL" id="RKP34787.1"/>
    </source>
</evidence>
<gene>
    <name evidence="1" type="ORF">BJ085DRAFT_29905</name>
</gene>
<accession>A0A4P9ZN92</accession>
<name>A0A4P9ZN92_9FUNG</name>
<evidence type="ECO:0000313" key="2">
    <source>
        <dbReference type="Proteomes" id="UP000268162"/>
    </source>
</evidence>
<keyword evidence="2" id="KW-1185">Reference proteome</keyword>
<reference evidence="2" key="1">
    <citation type="journal article" date="2018" name="Nat. Microbiol.">
        <title>Leveraging single-cell genomics to expand the fungal tree of life.</title>
        <authorList>
            <person name="Ahrendt S.R."/>
            <person name="Quandt C.A."/>
            <person name="Ciobanu D."/>
            <person name="Clum A."/>
            <person name="Salamov A."/>
            <person name="Andreopoulos B."/>
            <person name="Cheng J.F."/>
            <person name="Woyke T."/>
            <person name="Pelin A."/>
            <person name="Henrissat B."/>
            <person name="Reynolds N.K."/>
            <person name="Benny G.L."/>
            <person name="Smith M.E."/>
            <person name="James T.Y."/>
            <person name="Grigoriev I.V."/>
        </authorList>
    </citation>
    <scope>NUCLEOTIDE SEQUENCE [LARGE SCALE GENOMIC DNA]</scope>
    <source>
        <strain evidence="2">RSA 468</strain>
    </source>
</reference>
<organism evidence="1 2">
    <name type="scientific">Dimargaris cristalligena</name>
    <dbReference type="NCBI Taxonomy" id="215637"/>
    <lineage>
        <taxon>Eukaryota</taxon>
        <taxon>Fungi</taxon>
        <taxon>Fungi incertae sedis</taxon>
        <taxon>Zoopagomycota</taxon>
        <taxon>Kickxellomycotina</taxon>
        <taxon>Dimargaritomycetes</taxon>
        <taxon>Dimargaritales</taxon>
        <taxon>Dimargaritaceae</taxon>
        <taxon>Dimargaris</taxon>
    </lineage>
</organism>
<proteinExistence type="predicted"/>
<dbReference type="OrthoDB" id="5599462at2759"/>
<dbReference type="AlphaFoldDB" id="A0A4P9ZN92"/>